<dbReference type="SUPFAM" id="SSF55287">
    <property type="entry name" value="RPB5-like RNA polymerase subunit"/>
    <property type="match status" value="1"/>
</dbReference>
<keyword evidence="3" id="KW-0539">Nucleus</keyword>
<dbReference type="GO" id="GO:0042797">
    <property type="term" value="P:tRNA transcription by RNA polymerase III"/>
    <property type="evidence" value="ECO:0000318"/>
    <property type="project" value="GO_Central"/>
</dbReference>
<feature type="domain" description="RNA polymerase Rpb5 N-terminal" evidence="6">
    <location>
        <begin position="5"/>
        <end position="87"/>
    </location>
</feature>
<dbReference type="KEGG" id="mbr:MONBRDRAFT_31053"/>
<dbReference type="Pfam" id="PF03871">
    <property type="entry name" value="RNA_pol_Rpb5_N"/>
    <property type="match status" value="1"/>
</dbReference>
<evidence type="ECO:0000256" key="2">
    <source>
        <dbReference type="ARBA" id="ARBA00023163"/>
    </source>
</evidence>
<evidence type="ECO:0000259" key="5">
    <source>
        <dbReference type="Pfam" id="PF01191"/>
    </source>
</evidence>
<evidence type="ECO:0000256" key="1">
    <source>
        <dbReference type="ARBA" id="ARBA00004123"/>
    </source>
</evidence>
<organism evidence="7 8">
    <name type="scientific">Monosiga brevicollis</name>
    <name type="common">Choanoflagellate</name>
    <dbReference type="NCBI Taxonomy" id="81824"/>
    <lineage>
        <taxon>Eukaryota</taxon>
        <taxon>Choanoflagellata</taxon>
        <taxon>Craspedida</taxon>
        <taxon>Salpingoecidae</taxon>
        <taxon>Monosiga</taxon>
    </lineage>
</organism>
<comment type="similarity">
    <text evidence="4">Belongs to the archaeal Rpo5/eukaryotic RPB5 RNA polymerase subunit family.</text>
</comment>
<dbReference type="Gene3D" id="3.90.940.20">
    <property type="entry name" value="RPB5-like RNA polymerase subunit"/>
    <property type="match status" value="1"/>
</dbReference>
<dbReference type="FunFam" id="3.40.1340.10:FF:000001">
    <property type="entry name" value="DNA-directed RNA polymerases I, II, and III subunit RPABC1"/>
    <property type="match status" value="1"/>
</dbReference>
<sequence length="210" mass="24799">MDDEAERYRLYKVWITLKQMCHDRGFRVTQEMMNMTFDTWNEIYGEYPRKELSFPVQKVDDDNDGLFVFFPESPDVKVAAIKSLYDRLKSDNLRRAIIVYQRKVAPVAKSHIDILLKEDPPYIVETFAEAELVYNVTRHHLVPHHEILKESEKQQLLERYCVSEDRLPQIQPNDPVCRYFGAQKGQVLRIVRSSQTAGRYVTYRIVADIL</sequence>
<dbReference type="RefSeq" id="XP_001742451.1">
    <property type="nucleotide sequence ID" value="XM_001742399.1"/>
</dbReference>
<evidence type="ECO:0000259" key="6">
    <source>
        <dbReference type="Pfam" id="PF03871"/>
    </source>
</evidence>
<dbReference type="EMBL" id="CH991543">
    <property type="protein sequence ID" value="EDQ92689.1"/>
    <property type="molecule type" value="Genomic_DNA"/>
</dbReference>
<dbReference type="PIRSF" id="PIRSF000747">
    <property type="entry name" value="RPB5"/>
    <property type="match status" value="1"/>
</dbReference>
<name>A9UR01_MONBE</name>
<keyword evidence="2" id="KW-0804">Transcription</keyword>
<dbReference type="Proteomes" id="UP000001357">
    <property type="component" value="Unassembled WGS sequence"/>
</dbReference>
<comment type="subcellular location">
    <subcellularLocation>
        <location evidence="1">Nucleus</location>
    </subcellularLocation>
</comment>
<dbReference type="InterPro" id="IPR014381">
    <property type="entry name" value="Arch_Rpo5/euc_Rpb5"/>
</dbReference>
<dbReference type="GO" id="GO:0005665">
    <property type="term" value="C:RNA polymerase II, core complex"/>
    <property type="evidence" value="ECO:0000318"/>
    <property type="project" value="GO_Central"/>
</dbReference>
<dbReference type="AlphaFoldDB" id="A9UR01"/>
<evidence type="ECO:0000256" key="4">
    <source>
        <dbReference type="ARBA" id="ARBA00025765"/>
    </source>
</evidence>
<dbReference type="InterPro" id="IPR000783">
    <property type="entry name" value="RNA_pol_subH/Rpb5_C"/>
</dbReference>
<dbReference type="OMA" id="VRDRGYF"/>
<gene>
    <name evidence="7" type="ORF">MONBRDRAFT_31053</name>
</gene>
<protein>
    <recommendedName>
        <fullName evidence="9">DNA-directed RNA polymerases I, II, and III subunit RPABC1</fullName>
    </recommendedName>
</protein>
<dbReference type="GO" id="GO:0006366">
    <property type="term" value="P:transcription by RNA polymerase II"/>
    <property type="evidence" value="ECO:0000318"/>
    <property type="project" value="GO_Central"/>
</dbReference>
<dbReference type="PANTHER" id="PTHR10535">
    <property type="entry name" value="DNA-DIRECTED RNA POLYMERASES I, II, AND III SUBUNIT RPABC1"/>
    <property type="match status" value="1"/>
</dbReference>
<dbReference type="HAMAP" id="MF_00025">
    <property type="entry name" value="RNApol_Rpo5_RPB5"/>
    <property type="match status" value="1"/>
</dbReference>
<dbReference type="FunFam" id="3.90.940.20:FF:000001">
    <property type="entry name" value="DNA-directed RNA polymerases I, II, and III subunit RPABC1"/>
    <property type="match status" value="1"/>
</dbReference>
<dbReference type="GO" id="GO:0006362">
    <property type="term" value="P:transcription elongation by RNA polymerase I"/>
    <property type="evidence" value="ECO:0000318"/>
    <property type="project" value="GO_Central"/>
</dbReference>
<dbReference type="InterPro" id="IPR035913">
    <property type="entry name" value="RPB5-like_sf"/>
</dbReference>
<dbReference type="NCBIfam" id="NF007129">
    <property type="entry name" value="PRK09570.1"/>
    <property type="match status" value="1"/>
</dbReference>
<dbReference type="InParanoid" id="A9UR01"/>
<accession>A9UR01</accession>
<dbReference type="GO" id="GO:0005666">
    <property type="term" value="C:RNA polymerase III complex"/>
    <property type="evidence" value="ECO:0000318"/>
    <property type="project" value="GO_Central"/>
</dbReference>
<dbReference type="GO" id="GO:0003677">
    <property type="term" value="F:DNA binding"/>
    <property type="evidence" value="ECO:0007669"/>
    <property type="project" value="InterPro"/>
</dbReference>
<dbReference type="Gene3D" id="3.40.1340.10">
    <property type="entry name" value="RNA polymerase, Rpb5, N-terminal domain"/>
    <property type="match status" value="1"/>
</dbReference>
<dbReference type="SUPFAM" id="SSF53036">
    <property type="entry name" value="Eukaryotic RPB5 N-terminal domain"/>
    <property type="match status" value="1"/>
</dbReference>
<dbReference type="GO" id="GO:0003899">
    <property type="term" value="F:DNA-directed RNA polymerase activity"/>
    <property type="evidence" value="ECO:0007669"/>
    <property type="project" value="InterPro"/>
</dbReference>
<dbReference type="GeneID" id="5887517"/>
<dbReference type="GO" id="GO:0005736">
    <property type="term" value="C:RNA polymerase I complex"/>
    <property type="evidence" value="ECO:0000318"/>
    <property type="project" value="GO_Central"/>
</dbReference>
<evidence type="ECO:0008006" key="9">
    <source>
        <dbReference type="Google" id="ProtNLM"/>
    </source>
</evidence>
<dbReference type="InterPro" id="IPR005571">
    <property type="entry name" value="RNA_pol_Rpb5_N"/>
</dbReference>
<proteinExistence type="inferred from homology"/>
<keyword evidence="8" id="KW-1185">Reference proteome</keyword>
<dbReference type="FunCoup" id="A9UR01">
    <property type="interactions" value="1452"/>
</dbReference>
<evidence type="ECO:0000313" key="7">
    <source>
        <dbReference type="EMBL" id="EDQ92689.1"/>
    </source>
</evidence>
<evidence type="ECO:0000313" key="8">
    <source>
        <dbReference type="Proteomes" id="UP000001357"/>
    </source>
</evidence>
<reference evidence="7 8" key="1">
    <citation type="journal article" date="2008" name="Nature">
        <title>The genome of the choanoflagellate Monosiga brevicollis and the origin of metazoans.</title>
        <authorList>
            <consortium name="JGI Sequencing"/>
            <person name="King N."/>
            <person name="Westbrook M.J."/>
            <person name="Young S.L."/>
            <person name="Kuo A."/>
            <person name="Abedin M."/>
            <person name="Chapman J."/>
            <person name="Fairclough S."/>
            <person name="Hellsten U."/>
            <person name="Isogai Y."/>
            <person name="Letunic I."/>
            <person name="Marr M."/>
            <person name="Pincus D."/>
            <person name="Putnam N."/>
            <person name="Rokas A."/>
            <person name="Wright K.J."/>
            <person name="Zuzow R."/>
            <person name="Dirks W."/>
            <person name="Good M."/>
            <person name="Goodstein D."/>
            <person name="Lemons D."/>
            <person name="Li W."/>
            <person name="Lyons J.B."/>
            <person name="Morris A."/>
            <person name="Nichols S."/>
            <person name="Richter D.J."/>
            <person name="Salamov A."/>
            <person name="Bork P."/>
            <person name="Lim W.A."/>
            <person name="Manning G."/>
            <person name="Miller W.T."/>
            <person name="McGinnis W."/>
            <person name="Shapiro H."/>
            <person name="Tjian R."/>
            <person name="Grigoriev I.V."/>
            <person name="Rokhsar D."/>
        </authorList>
    </citation>
    <scope>NUCLEOTIDE SEQUENCE [LARGE SCALE GENOMIC DNA]</scope>
    <source>
        <strain evidence="8">MX1 / ATCC 50154</strain>
    </source>
</reference>
<dbReference type="STRING" id="81824.A9UR01"/>
<dbReference type="InterPro" id="IPR036710">
    <property type="entry name" value="RNA_pol_Rpb5_N_sf"/>
</dbReference>
<dbReference type="PANTHER" id="PTHR10535:SF0">
    <property type="entry name" value="DNA-DIRECTED RNA POLYMERASES I, II, AND III SUBUNIT RPABC1"/>
    <property type="match status" value="1"/>
</dbReference>
<feature type="domain" description="RNA polymerase subunit H/Rpb5 C-terminal" evidence="5">
    <location>
        <begin position="134"/>
        <end position="206"/>
    </location>
</feature>
<dbReference type="eggNOG" id="KOG3218">
    <property type="taxonomic scope" value="Eukaryota"/>
</dbReference>
<dbReference type="Pfam" id="PF01191">
    <property type="entry name" value="RNA_pol_Rpb5_C"/>
    <property type="match status" value="1"/>
</dbReference>
<evidence type="ECO:0000256" key="3">
    <source>
        <dbReference type="ARBA" id="ARBA00023242"/>
    </source>
</evidence>